<dbReference type="Pfam" id="PF14214">
    <property type="entry name" value="Helitron_like_N"/>
    <property type="match status" value="1"/>
</dbReference>
<keyword evidence="1" id="KW-0067">ATP-binding</keyword>
<keyword evidence="1" id="KW-0234">DNA repair</keyword>
<organism evidence="5 6">
    <name type="scientific">Chondrus crispus</name>
    <name type="common">Carrageen Irish moss</name>
    <name type="synonym">Polymorpha crispa</name>
    <dbReference type="NCBI Taxonomy" id="2769"/>
    <lineage>
        <taxon>Eukaryota</taxon>
        <taxon>Rhodophyta</taxon>
        <taxon>Florideophyceae</taxon>
        <taxon>Rhodymeniophycidae</taxon>
        <taxon>Gigartinales</taxon>
        <taxon>Gigartinaceae</taxon>
        <taxon>Chondrus</taxon>
    </lineage>
</organism>
<feature type="domain" description="Helitron helicase-like" evidence="3">
    <location>
        <begin position="293"/>
        <end position="478"/>
    </location>
</feature>
<dbReference type="GO" id="GO:0000723">
    <property type="term" value="P:telomere maintenance"/>
    <property type="evidence" value="ECO:0007669"/>
    <property type="project" value="InterPro"/>
</dbReference>
<dbReference type="GO" id="GO:0006281">
    <property type="term" value="P:DNA repair"/>
    <property type="evidence" value="ECO:0007669"/>
    <property type="project" value="UniProtKB-KW"/>
</dbReference>
<dbReference type="Gramene" id="CDF40625">
    <property type="protein sequence ID" value="CDF40625"/>
    <property type="gene ID" value="CHC_T00008961001"/>
</dbReference>
<feature type="domain" description="DNA helicase Pif1-like DEAD-box helicase" evidence="2">
    <location>
        <begin position="902"/>
        <end position="1075"/>
    </location>
</feature>
<evidence type="ECO:0000259" key="3">
    <source>
        <dbReference type="Pfam" id="PF14214"/>
    </source>
</evidence>
<dbReference type="Gene3D" id="3.40.50.300">
    <property type="entry name" value="P-loop containing nucleotide triphosphate hydrolases"/>
    <property type="match status" value="1"/>
</dbReference>
<accession>R7QTD3</accession>
<keyword evidence="6" id="KW-1185">Reference proteome</keyword>
<comment type="similarity">
    <text evidence="1">Belongs to the helicase family.</text>
</comment>
<dbReference type="PANTHER" id="PTHR10492:SF57">
    <property type="entry name" value="ATP-DEPENDENT DNA HELICASE"/>
    <property type="match status" value="1"/>
</dbReference>
<dbReference type="GO" id="GO:0043139">
    <property type="term" value="F:5'-3' DNA helicase activity"/>
    <property type="evidence" value="ECO:0007669"/>
    <property type="project" value="UniProtKB-EC"/>
</dbReference>
<keyword evidence="1" id="KW-0227">DNA damage</keyword>
<dbReference type="InterPro" id="IPR010285">
    <property type="entry name" value="DNA_helicase_pif1-like_DEAD"/>
</dbReference>
<protein>
    <recommendedName>
        <fullName evidence="1">ATP-dependent DNA helicase</fullName>
        <ecNumber evidence="1">5.6.2.3</ecNumber>
    </recommendedName>
</protein>
<dbReference type="GO" id="GO:0006310">
    <property type="term" value="P:DNA recombination"/>
    <property type="evidence" value="ECO:0007669"/>
    <property type="project" value="UniProtKB-KW"/>
</dbReference>
<dbReference type="InterPro" id="IPR027417">
    <property type="entry name" value="P-loop_NTPase"/>
</dbReference>
<gene>
    <name evidence="5" type="ORF">CHC_T00008961001</name>
</gene>
<dbReference type="RefSeq" id="XP_005710919.1">
    <property type="nucleotide sequence ID" value="XM_005710862.1"/>
</dbReference>
<dbReference type="KEGG" id="ccp:CHC_T00008961001"/>
<dbReference type="InterPro" id="IPR025476">
    <property type="entry name" value="Helitron_helicase-like"/>
</dbReference>
<dbReference type="SUPFAM" id="SSF52540">
    <property type="entry name" value="P-loop containing nucleoside triphosphate hydrolases"/>
    <property type="match status" value="2"/>
</dbReference>
<feature type="domain" description="DNA helicase Pif1-like 2B" evidence="4">
    <location>
        <begin position="1160"/>
        <end position="1205"/>
    </location>
</feature>
<dbReference type="GO" id="GO:0005524">
    <property type="term" value="F:ATP binding"/>
    <property type="evidence" value="ECO:0007669"/>
    <property type="project" value="UniProtKB-KW"/>
</dbReference>
<reference evidence="6" key="1">
    <citation type="journal article" date="2013" name="Proc. Natl. Acad. Sci. U.S.A.">
        <title>Genome structure and metabolic features in the red seaweed Chondrus crispus shed light on evolution of the Archaeplastida.</title>
        <authorList>
            <person name="Collen J."/>
            <person name="Porcel B."/>
            <person name="Carre W."/>
            <person name="Ball S.G."/>
            <person name="Chaparro C."/>
            <person name="Tonon T."/>
            <person name="Barbeyron T."/>
            <person name="Michel G."/>
            <person name="Noel B."/>
            <person name="Valentin K."/>
            <person name="Elias M."/>
            <person name="Artiguenave F."/>
            <person name="Arun A."/>
            <person name="Aury J.M."/>
            <person name="Barbosa-Neto J.F."/>
            <person name="Bothwell J.H."/>
            <person name="Bouget F.Y."/>
            <person name="Brillet L."/>
            <person name="Cabello-Hurtado F."/>
            <person name="Capella-Gutierrez S."/>
            <person name="Charrier B."/>
            <person name="Cladiere L."/>
            <person name="Cock J.M."/>
            <person name="Coelho S.M."/>
            <person name="Colleoni C."/>
            <person name="Czjzek M."/>
            <person name="Da Silva C."/>
            <person name="Delage L."/>
            <person name="Denoeud F."/>
            <person name="Deschamps P."/>
            <person name="Dittami S.M."/>
            <person name="Gabaldon T."/>
            <person name="Gachon C.M."/>
            <person name="Groisillier A."/>
            <person name="Herve C."/>
            <person name="Jabbari K."/>
            <person name="Katinka M."/>
            <person name="Kloareg B."/>
            <person name="Kowalczyk N."/>
            <person name="Labadie K."/>
            <person name="Leblanc C."/>
            <person name="Lopez P.J."/>
            <person name="McLachlan D.H."/>
            <person name="Meslet-Cladiere L."/>
            <person name="Moustafa A."/>
            <person name="Nehr Z."/>
            <person name="Nyvall Collen P."/>
            <person name="Panaud O."/>
            <person name="Partensky F."/>
            <person name="Poulain J."/>
            <person name="Rensing S.A."/>
            <person name="Rousvoal S."/>
            <person name="Samson G."/>
            <person name="Symeonidi A."/>
            <person name="Weissenbach J."/>
            <person name="Zambounis A."/>
            <person name="Wincker P."/>
            <person name="Boyen C."/>
        </authorList>
    </citation>
    <scope>NUCLEOTIDE SEQUENCE [LARGE SCALE GENOMIC DNA]</scope>
    <source>
        <strain evidence="6">cv. Stackhouse</strain>
    </source>
</reference>
<dbReference type="GeneID" id="17318654"/>
<dbReference type="GO" id="GO:0016887">
    <property type="term" value="F:ATP hydrolysis activity"/>
    <property type="evidence" value="ECO:0007669"/>
    <property type="project" value="RHEA"/>
</dbReference>
<keyword evidence="1" id="KW-0547">Nucleotide-binding</keyword>
<evidence type="ECO:0000259" key="4">
    <source>
        <dbReference type="Pfam" id="PF21530"/>
    </source>
</evidence>
<name>R7QTD3_CHOCR</name>
<evidence type="ECO:0000313" key="5">
    <source>
        <dbReference type="EMBL" id="CDF40625.1"/>
    </source>
</evidence>
<dbReference type="PANTHER" id="PTHR10492">
    <property type="match status" value="1"/>
</dbReference>
<keyword evidence="1 5" id="KW-0347">Helicase</keyword>
<dbReference type="OMA" id="QSMDTQR"/>
<evidence type="ECO:0000259" key="2">
    <source>
        <dbReference type="Pfam" id="PF05970"/>
    </source>
</evidence>
<evidence type="ECO:0000256" key="1">
    <source>
        <dbReference type="RuleBase" id="RU363044"/>
    </source>
</evidence>
<dbReference type="InterPro" id="IPR049163">
    <property type="entry name" value="Pif1-like_2B_dom"/>
</dbReference>
<dbReference type="Pfam" id="PF21530">
    <property type="entry name" value="Pif1_2B_dom"/>
    <property type="match status" value="1"/>
</dbReference>
<dbReference type="Proteomes" id="UP000012073">
    <property type="component" value="Unassembled WGS sequence"/>
</dbReference>
<keyword evidence="1" id="KW-0378">Hydrolase</keyword>
<dbReference type="EC" id="5.6.2.3" evidence="1"/>
<comment type="catalytic activity">
    <reaction evidence="1">
        <text>ATP + H2O = ADP + phosphate + H(+)</text>
        <dbReference type="Rhea" id="RHEA:13065"/>
        <dbReference type="ChEBI" id="CHEBI:15377"/>
        <dbReference type="ChEBI" id="CHEBI:15378"/>
        <dbReference type="ChEBI" id="CHEBI:30616"/>
        <dbReference type="ChEBI" id="CHEBI:43474"/>
        <dbReference type="ChEBI" id="CHEBI:456216"/>
        <dbReference type="EC" id="5.6.2.3"/>
    </reaction>
</comment>
<dbReference type="OrthoDB" id="6145593at2759"/>
<evidence type="ECO:0000313" key="6">
    <source>
        <dbReference type="Proteomes" id="UP000012073"/>
    </source>
</evidence>
<sequence>MVHIECSHCKALHFVQERIVSSSAARPMFSTCCGKGKLSLPLLTDPPALLRSLLIDDTPRARRFRKNIRAYNSALSMASVVAKWVNRGTGTSNFNPTMTMQGEMYHYMGPMMPSEGRAPSFASVYIHDTDYGTQTRTRLGGASTRLEDTLLMQLTHMLHECNPYVQTVLSMREWAQSPQPNTPAPYQMVIHADRRPSHEHVRRYNGPEASEVAALIPGNEDGEIGRRDIVVRRRGTLNSNGNEVLDPISVSHRAYDPLSYVLLFPNGRDGWYPELRFSSDDDGRRTKITPMMYYGWHLFERAGEFSTILHAARLFQQYLVDQFCKVEAERLSYLRHNQTQLRAADYTSLRDSLGDSGRAEDEADAVRAGRLFILPSTYIGGDRYMRQQMHDIIAISNQIGHPDIFLTMTCNPSWPEITRPLLPNQTPQDRPDLCARVFRLKMKDLMSLVINEEVFGTVVAHVRVIEFQKRGLPHAHVVFFLDEVSKNDLRTPENVDRIISAEIPSAQDPELQEVVLKHMIHNPCGERNPTAVCMGEQYCRKGFPKSFKHETSQSDSEYYITYRRRSPSAGGVSIERPSRVGRRQQSVVVDNSWVVPHSPLLLRSFACHLNVELCVSRVGGIKYLFKYVCKGQDRAAWRLFSFDIVDRNPPAVRLTVHLPNHHTVYFEEGREQEAALRPASGTKLTEWFKANEKYPSARHLRYHKFPRYFTWKTRTKSWTYDFSGTGANVVGRIYTVSPREGERYFLRLILTQVPGATSFENLRNIDGEQCTSFRQACLRLGLLADDAEWKHAIRDSFRSSFVPLSHLFATILAHCQPSDPLSLWNDHLDMFLTDIRNRARRQPIRRQQLRDDHHATSYVLREVQEALQTVRSDWTLANFGLPLPDDSLPALEQQNEIETPEARARHGRLFFLDAPGGTGKTFVLSAIQDFLRTRRKQVIAVATSAVAAVLLDGGRTAHSVFKIPIPVSAESTCSFSANSDTGRTLQQVDLIIWDEIVMCHRHCIETVDRSLRDLMQTDRPFGGKFLVLAGDFRQILPVVPGGSRGQIVSACVKASPLYRECRFLCLTENMRLRPEWISLPQSVAFEHTIRNLCLKVFQGIRDNHADPAWLTKRVILTTKNRPLAEVNEVIGNMIPGSYRTYLSADKVENEDTNALIYPTEMLNTLTAGSALPDHKLKLMKGFIVMLLRNFDPATGHVNGARYVIENMTNNLLFLHVTTGSHQGNRLCLPRMPCGPGDDNFPIPGFTRMQFPIRTCFALTTNKAQGQSFGGRIGLDLRDHCFSHGQLYVALSRTTHPGNVTVLTRESNETTRNVVYPEVLQ</sequence>
<proteinExistence type="inferred from homology"/>
<keyword evidence="1" id="KW-0233">DNA recombination</keyword>
<dbReference type="Pfam" id="PF05970">
    <property type="entry name" value="PIF1"/>
    <property type="match status" value="1"/>
</dbReference>
<comment type="cofactor">
    <cofactor evidence="1">
        <name>Mg(2+)</name>
        <dbReference type="ChEBI" id="CHEBI:18420"/>
    </cofactor>
</comment>
<dbReference type="EMBL" id="HG002219">
    <property type="protein sequence ID" value="CDF40625.1"/>
    <property type="molecule type" value="Genomic_DNA"/>
</dbReference>
<dbReference type="PhylomeDB" id="R7QTD3"/>